<dbReference type="SMR" id="A0A3B6SMW1"/>
<keyword evidence="2" id="KW-0929">Antimicrobial</keyword>
<keyword evidence="5" id="KW-0732">Signal</keyword>
<dbReference type="Gramene" id="TraesCS7B02G390300.1">
    <property type="protein sequence ID" value="TraesCS7B02G390300.1"/>
    <property type="gene ID" value="TraesCS7B02G390300"/>
</dbReference>
<dbReference type="Gramene" id="TraesPARA_EIv1.0_2471450.1">
    <property type="protein sequence ID" value="TraesPARA_EIv1.0_2471450.1.CDS"/>
    <property type="gene ID" value="TraesPARA_EIv1.0_2471450"/>
</dbReference>
<dbReference type="GO" id="GO:0031640">
    <property type="term" value="P:killing of cells of another organism"/>
    <property type="evidence" value="ECO:0007669"/>
    <property type="project" value="UniProtKB-KW"/>
</dbReference>
<evidence type="ECO:0000313" key="6">
    <source>
        <dbReference type="EnsemblPlants" id="TraesCS7B02G390300.1"/>
    </source>
</evidence>
<dbReference type="Proteomes" id="UP000019116">
    <property type="component" value="Chromosome 7B"/>
</dbReference>
<dbReference type="Gramene" id="TraesCLE_scaffold_154916_01G000200.1">
    <property type="protein sequence ID" value="TraesCLE_scaffold_154916_01G000200.1"/>
    <property type="gene ID" value="TraesCLE_scaffold_154916_01G000200"/>
</dbReference>
<dbReference type="Gramene" id="TraesJAG7B03G04210820.1">
    <property type="protein sequence ID" value="TraesJAG7B03G04210820.1"/>
    <property type="gene ID" value="TraesJAG7B03G04210820"/>
</dbReference>
<organism evidence="6">
    <name type="scientific">Triticum aestivum</name>
    <name type="common">Wheat</name>
    <dbReference type="NCBI Taxonomy" id="4565"/>
    <lineage>
        <taxon>Eukaryota</taxon>
        <taxon>Viridiplantae</taxon>
        <taxon>Streptophyta</taxon>
        <taxon>Embryophyta</taxon>
        <taxon>Tracheophyta</taxon>
        <taxon>Spermatophyta</taxon>
        <taxon>Magnoliopsida</taxon>
        <taxon>Liliopsida</taxon>
        <taxon>Poales</taxon>
        <taxon>Poaceae</taxon>
        <taxon>BOP clade</taxon>
        <taxon>Pooideae</taxon>
        <taxon>Triticodae</taxon>
        <taxon>Triticeae</taxon>
        <taxon>Triticinae</taxon>
        <taxon>Triticum</taxon>
    </lineage>
</organism>
<feature type="chain" id="PRO_5043180812" description="Defensin" evidence="5">
    <location>
        <begin position="30"/>
        <end position="71"/>
    </location>
</feature>
<dbReference type="InterPro" id="IPR010851">
    <property type="entry name" value="DEFL"/>
</dbReference>
<accession>A0A3B6SMW1</accession>
<keyword evidence="3" id="KW-0295">Fungicide</keyword>
<evidence type="ECO:0000256" key="3">
    <source>
        <dbReference type="ARBA" id="ARBA00022577"/>
    </source>
</evidence>
<dbReference type="Gramene" id="TraesSTA7B03G04223770.1">
    <property type="protein sequence ID" value="TraesSTA7B03G04223770.1"/>
    <property type="gene ID" value="TraesSTA7B03G04223770"/>
</dbReference>
<dbReference type="OMA" id="VCKHILI"/>
<comment type="similarity">
    <text evidence="1">Belongs to the DEFL family.</text>
</comment>
<dbReference type="Gramene" id="TraesWEE_scaffold_131639_01G000200.1">
    <property type="protein sequence ID" value="TraesWEE_scaffold_131639_01G000200.1"/>
    <property type="gene ID" value="TraesWEE_scaffold_131639_01G000200"/>
</dbReference>
<keyword evidence="4" id="KW-0611">Plant defense</keyword>
<proteinExistence type="inferred from homology"/>
<reference evidence="6" key="2">
    <citation type="submission" date="2018-10" db="UniProtKB">
        <authorList>
            <consortium name="EnsemblPlants"/>
        </authorList>
    </citation>
    <scope>IDENTIFICATION</scope>
</reference>
<dbReference type="GO" id="GO:0050832">
    <property type="term" value="P:defense response to fungus"/>
    <property type="evidence" value="ECO:0007669"/>
    <property type="project" value="UniProtKB-KW"/>
</dbReference>
<keyword evidence="7" id="KW-1185">Reference proteome</keyword>
<evidence type="ECO:0000256" key="4">
    <source>
        <dbReference type="ARBA" id="ARBA00022821"/>
    </source>
</evidence>
<name>A0A3B6SMW1_WHEAT</name>
<dbReference type="Gramene" id="TraesNOR7B03G04275610.1">
    <property type="protein sequence ID" value="TraesNOR7B03G04275610.1"/>
    <property type="gene ID" value="TraesNOR7B03G04275610"/>
</dbReference>
<dbReference type="Gramene" id="TraesCAD_scaffold_113743_01G000200.1">
    <property type="protein sequence ID" value="TraesCAD_scaffold_113743_01G000200.1"/>
    <property type="gene ID" value="TraesCAD_scaffold_113743_01G000200"/>
</dbReference>
<dbReference type="Pfam" id="PF25052">
    <property type="entry name" value="AtDEF-like"/>
    <property type="match status" value="1"/>
</dbReference>
<protein>
    <recommendedName>
        <fullName evidence="8">Defensin</fullName>
    </recommendedName>
</protein>
<dbReference type="AlphaFoldDB" id="A0A3B6SMW1"/>
<evidence type="ECO:0000256" key="2">
    <source>
        <dbReference type="ARBA" id="ARBA00022529"/>
    </source>
</evidence>
<reference evidence="6" key="1">
    <citation type="submission" date="2018-08" db="EMBL/GenBank/DDBJ databases">
        <authorList>
            <person name="Rossello M."/>
        </authorList>
    </citation>
    <scope>NUCLEOTIDE SEQUENCE [LARGE SCALE GENOMIC DNA]</scope>
    <source>
        <strain evidence="6">cv. Chinese Spring</strain>
    </source>
</reference>
<dbReference type="Gramene" id="TraesROB_scaffold_124350_01G000200.1">
    <property type="protein sequence ID" value="TraesROB_scaffold_124350_01G000200.1"/>
    <property type="gene ID" value="TraesROB_scaffold_124350_01G000200"/>
</dbReference>
<sequence>MAATFLSVVFKILVIALASSSLLFTPGEGKNVCQGKCEDIPNCDKWCKSPGGYPKGGQCVPPLYQFCCCIE</sequence>
<dbReference type="Gramene" id="TraesJUL7B03G04268990.1">
    <property type="protein sequence ID" value="TraesJUL7B03G04268990.1"/>
    <property type="gene ID" value="TraesJUL7B03G04268990"/>
</dbReference>
<feature type="signal peptide" evidence="5">
    <location>
        <begin position="1"/>
        <end position="29"/>
    </location>
</feature>
<dbReference type="EnsemblPlants" id="TraesCS7B02G390300.1">
    <property type="protein sequence ID" value="TraesCS7B02G390300.1"/>
    <property type="gene ID" value="TraesCS7B02G390300"/>
</dbReference>
<dbReference type="Gramene" id="TraesLDM7B03G04231990.1">
    <property type="protein sequence ID" value="TraesLDM7B03G04231990.1"/>
    <property type="gene ID" value="TraesLDM7B03G04231990"/>
</dbReference>
<evidence type="ECO:0000313" key="7">
    <source>
        <dbReference type="Proteomes" id="UP000019116"/>
    </source>
</evidence>
<dbReference type="OrthoDB" id="665214at2759"/>
<dbReference type="Gramene" id="TraesCS7B03G1049600.1">
    <property type="protein sequence ID" value="TraesCS7B03G1049600.1.CDS"/>
    <property type="gene ID" value="TraesCS7B03G1049600"/>
</dbReference>
<evidence type="ECO:0008006" key="8">
    <source>
        <dbReference type="Google" id="ProtNLM"/>
    </source>
</evidence>
<evidence type="ECO:0000256" key="1">
    <source>
        <dbReference type="ARBA" id="ARBA00006722"/>
    </source>
</evidence>
<evidence type="ECO:0000256" key="5">
    <source>
        <dbReference type="SAM" id="SignalP"/>
    </source>
</evidence>